<gene>
    <name evidence="1" type="ORF">X975_08346</name>
</gene>
<reference evidence="1 2" key="1">
    <citation type="submission" date="2013-11" db="EMBL/GenBank/DDBJ databases">
        <title>Genome sequencing of Stegodyphus mimosarum.</title>
        <authorList>
            <person name="Bechsgaard J."/>
        </authorList>
    </citation>
    <scope>NUCLEOTIDE SEQUENCE [LARGE SCALE GENOMIC DNA]</scope>
</reference>
<feature type="non-terminal residue" evidence="1">
    <location>
        <position position="34"/>
    </location>
</feature>
<evidence type="ECO:0000313" key="2">
    <source>
        <dbReference type="Proteomes" id="UP000054359"/>
    </source>
</evidence>
<proteinExistence type="predicted"/>
<organism evidence="1 2">
    <name type="scientific">Stegodyphus mimosarum</name>
    <name type="common">African social velvet spider</name>
    <dbReference type="NCBI Taxonomy" id="407821"/>
    <lineage>
        <taxon>Eukaryota</taxon>
        <taxon>Metazoa</taxon>
        <taxon>Ecdysozoa</taxon>
        <taxon>Arthropoda</taxon>
        <taxon>Chelicerata</taxon>
        <taxon>Arachnida</taxon>
        <taxon>Araneae</taxon>
        <taxon>Araneomorphae</taxon>
        <taxon>Entelegynae</taxon>
        <taxon>Eresoidea</taxon>
        <taxon>Eresidae</taxon>
        <taxon>Stegodyphus</taxon>
    </lineage>
</organism>
<dbReference type="Proteomes" id="UP000054359">
    <property type="component" value="Unassembled WGS sequence"/>
</dbReference>
<keyword evidence="2" id="KW-1185">Reference proteome</keyword>
<name>A0A087UFD5_STEMI</name>
<dbReference type="EMBL" id="KK119579">
    <property type="protein sequence ID" value="KFM76074.1"/>
    <property type="molecule type" value="Genomic_DNA"/>
</dbReference>
<protein>
    <submittedName>
        <fullName evidence="1">Uncharacterized protein</fullName>
    </submittedName>
</protein>
<evidence type="ECO:0000313" key="1">
    <source>
        <dbReference type="EMBL" id="KFM76074.1"/>
    </source>
</evidence>
<accession>A0A087UFD5</accession>
<sequence>MLDIFKLKAVFFHALVQRELELDLMSEVLMMKDV</sequence>
<dbReference type="AlphaFoldDB" id="A0A087UFD5"/>